<dbReference type="Proteomes" id="UP000015104">
    <property type="component" value="Unassembled WGS sequence"/>
</dbReference>
<feature type="transmembrane region" description="Helical" evidence="1">
    <location>
        <begin position="31"/>
        <end position="53"/>
    </location>
</feature>
<dbReference type="HOGENOM" id="CLU_2657654_0_0_1"/>
<keyword evidence="1" id="KW-1133">Transmembrane helix</keyword>
<name>T1L493_TETUR</name>
<dbReference type="EMBL" id="CAEY01001073">
    <property type="status" value="NOT_ANNOTATED_CDS"/>
    <property type="molecule type" value="Genomic_DNA"/>
</dbReference>
<accession>T1L493</accession>
<protein>
    <submittedName>
        <fullName evidence="2">Uncharacterized protein</fullName>
    </submittedName>
</protein>
<organism evidence="2 3">
    <name type="scientific">Tetranychus urticae</name>
    <name type="common">Two-spotted spider mite</name>
    <dbReference type="NCBI Taxonomy" id="32264"/>
    <lineage>
        <taxon>Eukaryota</taxon>
        <taxon>Metazoa</taxon>
        <taxon>Ecdysozoa</taxon>
        <taxon>Arthropoda</taxon>
        <taxon>Chelicerata</taxon>
        <taxon>Arachnida</taxon>
        <taxon>Acari</taxon>
        <taxon>Acariformes</taxon>
        <taxon>Trombidiformes</taxon>
        <taxon>Prostigmata</taxon>
        <taxon>Eleutherengona</taxon>
        <taxon>Raphignathae</taxon>
        <taxon>Tetranychoidea</taxon>
        <taxon>Tetranychidae</taxon>
        <taxon>Tetranychus</taxon>
    </lineage>
</organism>
<evidence type="ECO:0000313" key="3">
    <source>
        <dbReference type="Proteomes" id="UP000015104"/>
    </source>
</evidence>
<keyword evidence="1" id="KW-0472">Membrane</keyword>
<proteinExistence type="predicted"/>
<dbReference type="EnsemblMetazoa" id="tetur386g00010.1">
    <property type="protein sequence ID" value="tetur386g00010.1"/>
    <property type="gene ID" value="tetur386g00010"/>
</dbReference>
<dbReference type="EMBL" id="CAEY01001074">
    <property type="status" value="NOT_ANNOTATED_CDS"/>
    <property type="molecule type" value="Genomic_DNA"/>
</dbReference>
<evidence type="ECO:0000256" key="1">
    <source>
        <dbReference type="SAM" id="Phobius"/>
    </source>
</evidence>
<reference evidence="3" key="1">
    <citation type="submission" date="2011-08" db="EMBL/GenBank/DDBJ databases">
        <authorList>
            <person name="Rombauts S."/>
        </authorList>
    </citation>
    <scope>NUCLEOTIDE SEQUENCE</scope>
    <source>
        <strain evidence="3">London</strain>
    </source>
</reference>
<dbReference type="AlphaFoldDB" id="T1L493"/>
<keyword evidence="3" id="KW-1185">Reference proteome</keyword>
<reference evidence="2" key="2">
    <citation type="submission" date="2015-06" db="UniProtKB">
        <authorList>
            <consortium name="EnsemblMetazoa"/>
        </authorList>
    </citation>
    <scope>IDENTIFICATION</scope>
</reference>
<keyword evidence="1" id="KW-0812">Transmembrane</keyword>
<sequence length="76" mass="8875">MASKWLTLKDYNLSWNSTKPIPWNLKNRFRLILSISCLLINAFQLVDIIYRYFNSSDQPTPSDFYAPLLNIASFVS</sequence>
<evidence type="ECO:0000313" key="2">
    <source>
        <dbReference type="EnsemblMetazoa" id="tetur386g00010.1"/>
    </source>
</evidence>